<proteinExistence type="predicted"/>
<dbReference type="Proteomes" id="UP001164746">
    <property type="component" value="Chromosome 9"/>
</dbReference>
<feature type="non-terminal residue" evidence="2">
    <location>
        <position position="1"/>
    </location>
</feature>
<feature type="non-terminal residue" evidence="2">
    <location>
        <position position="175"/>
    </location>
</feature>
<accession>A0ABY7EXT3</accession>
<reference evidence="2" key="1">
    <citation type="submission" date="2022-11" db="EMBL/GenBank/DDBJ databases">
        <title>Centuries of genome instability and evolution in soft-shell clam transmissible cancer (bioRxiv).</title>
        <authorList>
            <person name="Hart S.F.M."/>
            <person name="Yonemitsu M.A."/>
            <person name="Giersch R.M."/>
            <person name="Beal B.F."/>
            <person name="Arriagada G."/>
            <person name="Davis B.W."/>
            <person name="Ostrander E.A."/>
            <person name="Goff S.P."/>
            <person name="Metzger M.J."/>
        </authorList>
    </citation>
    <scope>NUCLEOTIDE SEQUENCE</scope>
    <source>
        <strain evidence="2">MELC-2E11</strain>
        <tissue evidence="2">Siphon/mantle</tissue>
    </source>
</reference>
<organism evidence="2 3">
    <name type="scientific">Mya arenaria</name>
    <name type="common">Soft-shell clam</name>
    <dbReference type="NCBI Taxonomy" id="6604"/>
    <lineage>
        <taxon>Eukaryota</taxon>
        <taxon>Metazoa</taxon>
        <taxon>Spiralia</taxon>
        <taxon>Lophotrochozoa</taxon>
        <taxon>Mollusca</taxon>
        <taxon>Bivalvia</taxon>
        <taxon>Autobranchia</taxon>
        <taxon>Heteroconchia</taxon>
        <taxon>Euheterodonta</taxon>
        <taxon>Imparidentia</taxon>
        <taxon>Neoheterodontei</taxon>
        <taxon>Myida</taxon>
        <taxon>Myoidea</taxon>
        <taxon>Myidae</taxon>
        <taxon>Mya</taxon>
    </lineage>
</organism>
<name>A0ABY7EXT3_MYAAR</name>
<evidence type="ECO:0000313" key="2">
    <source>
        <dbReference type="EMBL" id="WAR13764.1"/>
    </source>
</evidence>
<feature type="compositionally biased region" description="Polar residues" evidence="1">
    <location>
        <begin position="150"/>
        <end position="165"/>
    </location>
</feature>
<evidence type="ECO:0000313" key="3">
    <source>
        <dbReference type="Proteomes" id="UP001164746"/>
    </source>
</evidence>
<sequence>HKGTDHFTAETEIRLRDTDILKLKNEIARLKSKEMAFRLINRQPPKRSAINGHNYPTEQKGNGHCICICNSESCKRCATESGEHCQNNARHQTSRTSNLKRNGENDIPRKYILNKCRTLQYSSSEPNMSRNPEHLRRLPSSKEKKGIDPNYTSLSMPNSPFQKRTSAMKRIDLVN</sequence>
<feature type="region of interest" description="Disordered" evidence="1">
    <location>
        <begin position="122"/>
        <end position="175"/>
    </location>
</feature>
<dbReference type="EMBL" id="CP111020">
    <property type="protein sequence ID" value="WAR13764.1"/>
    <property type="molecule type" value="Genomic_DNA"/>
</dbReference>
<feature type="compositionally biased region" description="Basic and acidic residues" evidence="1">
    <location>
        <begin position="131"/>
        <end position="147"/>
    </location>
</feature>
<evidence type="ECO:0000256" key="1">
    <source>
        <dbReference type="SAM" id="MobiDB-lite"/>
    </source>
</evidence>
<gene>
    <name evidence="2" type="ORF">MAR_003869</name>
</gene>
<protein>
    <submittedName>
        <fullName evidence="2">Uncharacterized protein</fullName>
    </submittedName>
</protein>
<keyword evidence="3" id="KW-1185">Reference proteome</keyword>